<gene>
    <name evidence="2" type="ORF">SCLCIDRAFT_535784</name>
</gene>
<dbReference type="AlphaFoldDB" id="A0A0C3EBA1"/>
<dbReference type="HOGENOM" id="CLU_1759881_0_0_1"/>
<keyword evidence="3" id="KW-1185">Reference proteome</keyword>
<dbReference type="Proteomes" id="UP000053989">
    <property type="component" value="Unassembled WGS sequence"/>
</dbReference>
<evidence type="ECO:0000256" key="1">
    <source>
        <dbReference type="SAM" id="MobiDB-lite"/>
    </source>
</evidence>
<feature type="region of interest" description="Disordered" evidence="1">
    <location>
        <begin position="1"/>
        <end position="86"/>
    </location>
</feature>
<evidence type="ECO:0000313" key="3">
    <source>
        <dbReference type="Proteomes" id="UP000053989"/>
    </source>
</evidence>
<reference evidence="3" key="2">
    <citation type="submission" date="2015-01" db="EMBL/GenBank/DDBJ databases">
        <title>Evolutionary Origins and Diversification of the Mycorrhizal Mutualists.</title>
        <authorList>
            <consortium name="DOE Joint Genome Institute"/>
            <consortium name="Mycorrhizal Genomics Consortium"/>
            <person name="Kohler A."/>
            <person name="Kuo A."/>
            <person name="Nagy L.G."/>
            <person name="Floudas D."/>
            <person name="Copeland A."/>
            <person name="Barry K.W."/>
            <person name="Cichocki N."/>
            <person name="Veneault-Fourrey C."/>
            <person name="LaButti K."/>
            <person name="Lindquist E.A."/>
            <person name="Lipzen A."/>
            <person name="Lundell T."/>
            <person name="Morin E."/>
            <person name="Murat C."/>
            <person name="Riley R."/>
            <person name="Ohm R."/>
            <person name="Sun H."/>
            <person name="Tunlid A."/>
            <person name="Henrissat B."/>
            <person name="Grigoriev I.V."/>
            <person name="Hibbett D.S."/>
            <person name="Martin F."/>
        </authorList>
    </citation>
    <scope>NUCLEOTIDE SEQUENCE [LARGE SCALE GENOMIC DNA]</scope>
    <source>
        <strain evidence="3">Foug A</strain>
    </source>
</reference>
<name>A0A0C3EBA1_9AGAM</name>
<dbReference type="EMBL" id="KN822023">
    <property type="protein sequence ID" value="KIM65236.1"/>
    <property type="molecule type" value="Genomic_DNA"/>
</dbReference>
<feature type="compositionally biased region" description="Basic and acidic residues" evidence="1">
    <location>
        <begin position="62"/>
        <end position="86"/>
    </location>
</feature>
<protein>
    <submittedName>
        <fullName evidence="2">Uncharacterized protein</fullName>
    </submittedName>
</protein>
<accession>A0A0C3EBA1</accession>
<reference evidence="2 3" key="1">
    <citation type="submission" date="2014-04" db="EMBL/GenBank/DDBJ databases">
        <authorList>
            <consortium name="DOE Joint Genome Institute"/>
            <person name="Kuo A."/>
            <person name="Kohler A."/>
            <person name="Nagy L.G."/>
            <person name="Floudas D."/>
            <person name="Copeland A."/>
            <person name="Barry K.W."/>
            <person name="Cichocki N."/>
            <person name="Veneault-Fourrey C."/>
            <person name="LaButti K."/>
            <person name="Lindquist E.A."/>
            <person name="Lipzen A."/>
            <person name="Lundell T."/>
            <person name="Morin E."/>
            <person name="Murat C."/>
            <person name="Sun H."/>
            <person name="Tunlid A."/>
            <person name="Henrissat B."/>
            <person name="Grigoriev I.V."/>
            <person name="Hibbett D.S."/>
            <person name="Martin F."/>
            <person name="Nordberg H.P."/>
            <person name="Cantor M.N."/>
            <person name="Hua S.X."/>
        </authorList>
    </citation>
    <scope>NUCLEOTIDE SEQUENCE [LARGE SCALE GENOMIC DNA]</scope>
    <source>
        <strain evidence="2 3">Foug A</strain>
    </source>
</reference>
<proteinExistence type="predicted"/>
<sequence length="148" mass="17576">MEVLMNETISFIHPSDPQWKGGKESLVAPPSEACESSKHKHNPSVSLPYRRLPSSVVQQGDPSRRKQDDERDRERSHRERRKRDFEYLGRYIQERSTSLRGTSDRRSYSYHYSRSESVSRLVRPFLYEFNRHTEARQVCGKDRKYSAR</sequence>
<evidence type="ECO:0000313" key="2">
    <source>
        <dbReference type="EMBL" id="KIM65236.1"/>
    </source>
</evidence>
<organism evidence="2 3">
    <name type="scientific">Scleroderma citrinum Foug A</name>
    <dbReference type="NCBI Taxonomy" id="1036808"/>
    <lineage>
        <taxon>Eukaryota</taxon>
        <taxon>Fungi</taxon>
        <taxon>Dikarya</taxon>
        <taxon>Basidiomycota</taxon>
        <taxon>Agaricomycotina</taxon>
        <taxon>Agaricomycetes</taxon>
        <taxon>Agaricomycetidae</taxon>
        <taxon>Boletales</taxon>
        <taxon>Sclerodermatineae</taxon>
        <taxon>Sclerodermataceae</taxon>
        <taxon>Scleroderma</taxon>
    </lineage>
</organism>
<dbReference type="InParanoid" id="A0A0C3EBA1"/>